<evidence type="ECO:0000256" key="4">
    <source>
        <dbReference type="ARBA" id="ARBA00022723"/>
    </source>
</evidence>
<evidence type="ECO:0000313" key="9">
    <source>
        <dbReference type="EMBL" id="PIM96555.1"/>
    </source>
</evidence>
<reference evidence="9" key="1">
    <citation type="submission" date="2017-09" db="EMBL/GenBank/DDBJ databases">
        <authorList>
            <person name="Campbell M.A."/>
            <person name="Lukasik P."/>
            <person name="Simon C."/>
            <person name="McCutcheon J.P."/>
        </authorList>
    </citation>
    <scope>NUCLEOTIDE SEQUENCE [LARGE SCALE GENOMIC DNA]</scope>
    <source>
        <strain evidence="9">ALECUR</strain>
    </source>
</reference>
<protein>
    <recommendedName>
        <fullName evidence="7">DNA-directed RNA polymerase subunit</fullName>
        <ecNumber evidence="7">2.7.7.6</ecNumber>
    </recommendedName>
</protein>
<keyword evidence="3 7" id="KW-0548">Nucleotidyltransferase</keyword>
<dbReference type="SMART" id="SM00663">
    <property type="entry name" value="RPOLA_N"/>
    <property type="match status" value="1"/>
</dbReference>
<dbReference type="InterPro" id="IPR000722">
    <property type="entry name" value="RNA_pol_asu"/>
</dbReference>
<evidence type="ECO:0000256" key="7">
    <source>
        <dbReference type="RuleBase" id="RU004279"/>
    </source>
</evidence>
<comment type="function">
    <text evidence="7">DNA-dependent RNA polymerase catalyzes the transcription of DNA into RNA using the four ribonucleoside triphosphates as substrates.</text>
</comment>
<comment type="caution">
    <text evidence="9">The sequence shown here is derived from an EMBL/GenBank/DDBJ whole genome shotgun (WGS) entry which is preliminary data.</text>
</comment>
<dbReference type="Gene3D" id="4.10.860.120">
    <property type="entry name" value="RNA polymerase II, clamp domain"/>
    <property type="match status" value="1"/>
</dbReference>
<evidence type="ECO:0000256" key="6">
    <source>
        <dbReference type="ARBA" id="ARBA00048552"/>
    </source>
</evidence>
<dbReference type="Gene3D" id="1.10.274.100">
    <property type="entry name" value="RNA polymerase Rpb1, domain 3"/>
    <property type="match status" value="1"/>
</dbReference>
<sequence length="1367" mass="153692">MWRYFGFNKGIVCNVYWGWGNQVEHMLSVFSKNISSLRFKLASPEAILSWSYGEVCNADNYNKDGKPILEGLFCPRIFGPGKKNECLCSIPDLNDEMTCKTCGIYLGANKTATRSRFGHINLMAPVVHTLFCKPTPNILAMLLDIEIEIVQDIIDCKLHIITQSNLDDYETGQIISTEIYRRMWEKGGQYSVISGGQAIIELLSKVRLIEAKASLIEDKNHTKSDELLDTINKKLEIIEGFSSNNIKLEWLVVNILPVLPAELRPMIILDDNTRASSDLNVLYKHIINANNDIIIELDKVKHKNDFVFDSYIESLISLQKAVDDLIDGSPDIETPNNYNSVALKSLTEILKGKEGRFRHNILGKRVDYSGRSVIVPGPSLSINECAIPRSMAIELFKPFIHYKIMLRFNLQDQKDVKYVLESCIHLTYEVLEEIVTFCPVLLNRAPTLHKLSIRAFWVRLTNERAIRLHPLMCTGFNADFDGDQMAVHVPLSIKARIEAITLLMAKNNVLHPAHGDPCILPSQDMVLGLYYMSLISPDSKEVCFFSYSEVHKALLFKKVNLHTKVRFVNITNRNKFIAFSTPGRLLISEIVPLECNFLYEWSHPEFNKQLISDVIELVKTECGLKQMTTFCEHLMKLGFKYATQSGISLSMSDFASSNYKKTLLRDVRSIITRSWSKKENKRITMPWEAWSKILIDINNNINLEKTRYSSEQTSIQIIVNSGARGTLSQIQQLIGSRGTITGFGGKQSRMPILNAYNDGLSLIQFFCCTYSSRRGLIDTALKTASSGYLTRKLVEATREWIISEEDCNTEMGLNIKPTITHDFIKNRLIGRFLSKPIFFNKKIIINRNSLITVDNIYDILMNYDGGVWIRSPLTCQARLGICKLCYGVELGCGKVVQHGESIGILAAQSIGEPGTQLTLRTFHGLTNIEEKHHERSIKGCLTSPYSGTIKIKDVSCVCSETGNIIVANSKGMLVILRNGIELWSSKLLRGTHLLVSDGDIVETGCVLCSDYIRTTSVLTLVKGSISFKNLMYYLNLKRTNTIPTSRFIANNKPSIIKNMISLVCLNVGWGKGLYYVSDDNNNKFVIRPSIELNSFNVFFEVPIEEGIGIDEVLTEGFERLARLFDNSIVESNTSVICPTDGVLKYGTDNNGGKLFVIDPVIINKKPIIYSNLNVKLFIETGDMIKQGQVILKGENDLSNYAEIYGFNSLFNYFVGIIQGIYESQGVIVNSKHIEMVLRQMTNTINVSDPGDSPLKAGCDYTWQEVARINHYINILGGRLISGERQVVGVTEACTNQRSILSAISFQGAIRTIIKAIISGNNYDITGIKDRIMLGRVPLVGTGFPNEQRLIERGMVIKDKVLDDSKLA</sequence>
<dbReference type="PANTHER" id="PTHR19376:SF54">
    <property type="entry name" value="DNA-DIRECTED RNA POLYMERASE SUBUNIT BETA"/>
    <property type="match status" value="1"/>
</dbReference>
<dbReference type="Gene3D" id="1.10.150.390">
    <property type="match status" value="1"/>
</dbReference>
<dbReference type="InterPro" id="IPR045867">
    <property type="entry name" value="DNA-dir_RpoC_beta_prime"/>
</dbReference>
<dbReference type="EC" id="2.7.7.6" evidence="7"/>
<comment type="similarity">
    <text evidence="7">Belongs to the RNA polymerase beta' chain family.</text>
</comment>
<dbReference type="Pfam" id="PF04997">
    <property type="entry name" value="RNA_pol_Rpb1_1"/>
    <property type="match status" value="1"/>
</dbReference>
<dbReference type="InterPro" id="IPR038120">
    <property type="entry name" value="Rpb1_funnel_sf"/>
</dbReference>
<evidence type="ECO:0000256" key="2">
    <source>
        <dbReference type="ARBA" id="ARBA00022679"/>
    </source>
</evidence>
<comment type="catalytic activity">
    <reaction evidence="6 7">
        <text>RNA(n) + a ribonucleoside 5'-triphosphate = RNA(n+1) + diphosphate</text>
        <dbReference type="Rhea" id="RHEA:21248"/>
        <dbReference type="Rhea" id="RHEA-COMP:14527"/>
        <dbReference type="Rhea" id="RHEA-COMP:17342"/>
        <dbReference type="ChEBI" id="CHEBI:33019"/>
        <dbReference type="ChEBI" id="CHEBI:61557"/>
        <dbReference type="ChEBI" id="CHEBI:140395"/>
        <dbReference type="EC" id="2.7.7.6"/>
    </reaction>
</comment>
<dbReference type="GO" id="GO:0003899">
    <property type="term" value="F:DNA-directed RNA polymerase activity"/>
    <property type="evidence" value="ECO:0007669"/>
    <property type="project" value="UniProtKB-EC"/>
</dbReference>
<evidence type="ECO:0000259" key="8">
    <source>
        <dbReference type="SMART" id="SM00663"/>
    </source>
</evidence>
<keyword evidence="5 7" id="KW-0804">Transcription</keyword>
<keyword evidence="2 7" id="KW-0808">Transferase</keyword>
<dbReference type="PANTHER" id="PTHR19376">
    <property type="entry name" value="DNA-DIRECTED RNA POLYMERASE"/>
    <property type="match status" value="1"/>
</dbReference>
<proteinExistence type="inferred from homology"/>
<dbReference type="Pfam" id="PF00623">
    <property type="entry name" value="RNA_pol_Rpb1_2"/>
    <property type="match status" value="2"/>
</dbReference>
<keyword evidence="1 7" id="KW-0240">DNA-directed RNA polymerase</keyword>
<dbReference type="Pfam" id="PF04998">
    <property type="entry name" value="RNA_pol_Rpb1_5"/>
    <property type="match status" value="1"/>
</dbReference>
<name>A0ABX4MHJ6_9HYPH</name>
<dbReference type="InterPro" id="IPR044893">
    <property type="entry name" value="RNA_pol_Rpb1_clamp_domain"/>
</dbReference>
<dbReference type="InterPro" id="IPR007080">
    <property type="entry name" value="RNA_pol_Rpb1_1"/>
</dbReference>
<dbReference type="InterPro" id="IPR042102">
    <property type="entry name" value="RNA_pol_Rpb1_3_sf"/>
</dbReference>
<dbReference type="Proteomes" id="UP000229529">
    <property type="component" value="Unassembled WGS sequence"/>
</dbReference>
<evidence type="ECO:0000256" key="3">
    <source>
        <dbReference type="ARBA" id="ARBA00022695"/>
    </source>
</evidence>
<keyword evidence="4" id="KW-0479">Metal-binding</keyword>
<dbReference type="Gene3D" id="2.40.40.20">
    <property type="match status" value="1"/>
</dbReference>
<dbReference type="Gene3D" id="2.40.50.100">
    <property type="match status" value="2"/>
</dbReference>
<evidence type="ECO:0000256" key="5">
    <source>
        <dbReference type="ARBA" id="ARBA00023163"/>
    </source>
</evidence>
<dbReference type="SUPFAM" id="SSF64484">
    <property type="entry name" value="beta and beta-prime subunits of DNA dependent RNA-polymerase"/>
    <property type="match status" value="1"/>
</dbReference>
<accession>A0ABX4MHJ6</accession>
<keyword evidence="10" id="KW-1185">Reference proteome</keyword>
<evidence type="ECO:0000313" key="10">
    <source>
        <dbReference type="Proteomes" id="UP000229529"/>
    </source>
</evidence>
<dbReference type="EMBL" id="NXGS01000011">
    <property type="protein sequence ID" value="PIM96555.1"/>
    <property type="molecule type" value="Genomic_DNA"/>
</dbReference>
<evidence type="ECO:0000256" key="1">
    <source>
        <dbReference type="ARBA" id="ARBA00022478"/>
    </source>
</evidence>
<organism evidence="9 10">
    <name type="scientific">Candidatus Hodgkinia cicadicola</name>
    <dbReference type="NCBI Taxonomy" id="573658"/>
    <lineage>
        <taxon>Bacteria</taxon>
        <taxon>Pseudomonadati</taxon>
        <taxon>Pseudomonadota</taxon>
        <taxon>Alphaproteobacteria</taxon>
        <taxon>Hyphomicrobiales</taxon>
        <taxon>Candidatus Hodgkinia</taxon>
    </lineage>
</organism>
<dbReference type="GO" id="GO:0000428">
    <property type="term" value="C:DNA-directed RNA polymerase complex"/>
    <property type="evidence" value="ECO:0007669"/>
    <property type="project" value="UniProtKB-KW"/>
</dbReference>
<dbReference type="InterPro" id="IPR006592">
    <property type="entry name" value="RNA_pol_N"/>
</dbReference>
<dbReference type="Gene3D" id="1.10.1790.20">
    <property type="match status" value="1"/>
</dbReference>
<gene>
    <name evidence="9" type="primary">rpoC</name>
    <name evidence="9" type="ORF">alecur_60</name>
</gene>
<dbReference type="Pfam" id="PF04983">
    <property type="entry name" value="RNA_pol_Rpb1_3"/>
    <property type="match status" value="1"/>
</dbReference>
<dbReference type="InterPro" id="IPR007066">
    <property type="entry name" value="RNA_pol_Rpb1_3"/>
</dbReference>
<dbReference type="Gene3D" id="1.10.132.30">
    <property type="match status" value="1"/>
</dbReference>
<dbReference type="InterPro" id="IPR007081">
    <property type="entry name" value="RNA_pol_Rpb1_5"/>
</dbReference>
<feature type="domain" description="RNA polymerase N-terminal" evidence="8">
    <location>
        <begin position="249"/>
        <end position="533"/>
    </location>
</feature>